<comment type="caution">
    <text evidence="1">The sequence shown here is derived from an EMBL/GenBank/DDBJ whole genome shotgun (WGS) entry which is preliminary data.</text>
</comment>
<gene>
    <name evidence="1" type="ORF">Cgig2_026690</name>
</gene>
<reference evidence="1" key="1">
    <citation type="submission" date="2022-04" db="EMBL/GenBank/DDBJ databases">
        <title>Carnegiea gigantea Genome sequencing and assembly v2.</title>
        <authorList>
            <person name="Copetti D."/>
            <person name="Sanderson M.J."/>
            <person name="Burquez A."/>
            <person name="Wojciechowski M.F."/>
        </authorList>
    </citation>
    <scope>NUCLEOTIDE SEQUENCE</scope>
    <source>
        <strain evidence="1">SGP5-SGP5p</strain>
        <tissue evidence="1">Aerial part</tissue>
    </source>
</reference>
<organism evidence="1 2">
    <name type="scientific">Carnegiea gigantea</name>
    <dbReference type="NCBI Taxonomy" id="171969"/>
    <lineage>
        <taxon>Eukaryota</taxon>
        <taxon>Viridiplantae</taxon>
        <taxon>Streptophyta</taxon>
        <taxon>Embryophyta</taxon>
        <taxon>Tracheophyta</taxon>
        <taxon>Spermatophyta</taxon>
        <taxon>Magnoliopsida</taxon>
        <taxon>eudicotyledons</taxon>
        <taxon>Gunneridae</taxon>
        <taxon>Pentapetalae</taxon>
        <taxon>Caryophyllales</taxon>
        <taxon>Cactineae</taxon>
        <taxon>Cactaceae</taxon>
        <taxon>Cactoideae</taxon>
        <taxon>Echinocereeae</taxon>
        <taxon>Carnegiea</taxon>
    </lineage>
</organism>
<name>A0A9Q1GLE2_9CARY</name>
<dbReference type="Proteomes" id="UP001153076">
    <property type="component" value="Unassembled WGS sequence"/>
</dbReference>
<evidence type="ECO:0000313" key="1">
    <source>
        <dbReference type="EMBL" id="KAJ8421306.1"/>
    </source>
</evidence>
<keyword evidence="2" id="KW-1185">Reference proteome</keyword>
<dbReference type="EMBL" id="JAKOGI010002799">
    <property type="protein sequence ID" value="KAJ8421306.1"/>
    <property type="molecule type" value="Genomic_DNA"/>
</dbReference>
<dbReference type="AlphaFoldDB" id="A0A9Q1GLE2"/>
<proteinExistence type="predicted"/>
<protein>
    <submittedName>
        <fullName evidence="1">Uncharacterized protein</fullName>
    </submittedName>
</protein>
<evidence type="ECO:0000313" key="2">
    <source>
        <dbReference type="Proteomes" id="UP001153076"/>
    </source>
</evidence>
<sequence length="285" mass="31814">MVRVQSAVLLPATFPVAVGFLQICSFPFGLHLLRGFHCKASVAAGGVSRRRPVAGKFSDFRSPESRWSFKVCFFQLAATHSMRLGCKRFVAIESKSFDLAIVGTAEDVLKISENGRGRRISLLLPENVALWLLRAWESKRNRTRKFLQLSSVNKGKRTFNERGWAKIFDALTEIVNLAFLGASGALRRPLQQVTLHVVLCLQLQLHLCLLLPLRVVVQSVVLLVTRMFPSFGPTRCCNYAYENVNEAVEKLSLSKHMQVDRGKQSVVTELGMRASSSSVSTQVYS</sequence>
<accession>A0A9Q1GLE2</accession>